<organism evidence="1 2">
    <name type="scientific">Rhizorhapis suberifaciens</name>
    <name type="common">corky root of lettuce</name>
    <dbReference type="NCBI Taxonomy" id="13656"/>
    <lineage>
        <taxon>Bacteria</taxon>
        <taxon>Pseudomonadati</taxon>
        <taxon>Pseudomonadota</taxon>
        <taxon>Alphaproteobacteria</taxon>
        <taxon>Sphingomonadales</taxon>
        <taxon>Sphingomonadaceae</taxon>
        <taxon>Rhizorhapis</taxon>
    </lineage>
</organism>
<dbReference type="Proteomes" id="UP000575068">
    <property type="component" value="Unassembled WGS sequence"/>
</dbReference>
<proteinExistence type="predicted"/>
<name>A0A840HXS6_9SPHN</name>
<comment type="caution">
    <text evidence="1">The sequence shown here is derived from an EMBL/GenBank/DDBJ whole genome shotgun (WGS) entry which is preliminary data.</text>
</comment>
<evidence type="ECO:0000313" key="2">
    <source>
        <dbReference type="Proteomes" id="UP000575068"/>
    </source>
</evidence>
<evidence type="ECO:0000313" key="1">
    <source>
        <dbReference type="EMBL" id="MBB4642360.1"/>
    </source>
</evidence>
<sequence length="68" mass="7667">MSPFHNVVLASSRRLNVTLPDNWQNEIAPPATVICGENAFSAEQKLADEIYARIAIDRIEEYFKGLMT</sequence>
<dbReference type="AlphaFoldDB" id="A0A840HXS6"/>
<accession>A0A840HXS6</accession>
<dbReference type="EMBL" id="JACHOV010000010">
    <property type="protein sequence ID" value="MBB4642360.1"/>
    <property type="molecule type" value="Genomic_DNA"/>
</dbReference>
<reference evidence="1 2" key="1">
    <citation type="submission" date="2020-08" db="EMBL/GenBank/DDBJ databases">
        <title>Genomic Encyclopedia of Type Strains, Phase IV (KMG-IV): sequencing the most valuable type-strain genomes for metagenomic binning, comparative biology and taxonomic classification.</title>
        <authorList>
            <person name="Goeker M."/>
        </authorList>
    </citation>
    <scope>NUCLEOTIDE SEQUENCE [LARGE SCALE GENOMIC DNA]</scope>
    <source>
        <strain evidence="1 2">DSM 7465</strain>
    </source>
</reference>
<gene>
    <name evidence="1" type="ORF">HNQ99_002685</name>
</gene>
<keyword evidence="2" id="KW-1185">Reference proteome</keyword>
<protein>
    <submittedName>
        <fullName evidence="1">Uncharacterized protein</fullName>
    </submittedName>
</protein>